<evidence type="ECO:0000256" key="3">
    <source>
        <dbReference type="SAM" id="MobiDB-lite"/>
    </source>
</evidence>
<evidence type="ECO:0000256" key="2">
    <source>
        <dbReference type="ARBA" id="ARBA00023180"/>
    </source>
</evidence>
<dbReference type="Pfam" id="PF00685">
    <property type="entry name" value="Sulfotransfer_1"/>
    <property type="match status" value="1"/>
</dbReference>
<evidence type="ECO:0000256" key="1">
    <source>
        <dbReference type="ARBA" id="ARBA00022679"/>
    </source>
</evidence>
<keyword evidence="6" id="KW-1185">Reference proteome</keyword>
<evidence type="ECO:0000313" key="6">
    <source>
        <dbReference type="Proteomes" id="UP000295198"/>
    </source>
</evidence>
<accession>A0A4Q4ZCD5</accession>
<evidence type="ECO:0000313" key="5">
    <source>
        <dbReference type="EMBL" id="RYP85348.1"/>
    </source>
</evidence>
<dbReference type="SUPFAM" id="SSF52540">
    <property type="entry name" value="P-loop containing nucleoside triphosphate hydrolases"/>
    <property type="match status" value="1"/>
</dbReference>
<gene>
    <name evidence="5" type="ORF">EKO23_12765</name>
</gene>
<dbReference type="AlphaFoldDB" id="A0A4Q4ZCD5"/>
<feature type="compositionally biased region" description="Basic residues" evidence="3">
    <location>
        <begin position="1"/>
        <end position="32"/>
    </location>
</feature>
<feature type="domain" description="Sulfotransferase" evidence="4">
    <location>
        <begin position="50"/>
        <end position="224"/>
    </location>
</feature>
<feature type="region of interest" description="Disordered" evidence="3">
    <location>
        <begin position="1"/>
        <end position="44"/>
    </location>
</feature>
<protein>
    <recommendedName>
        <fullName evidence="4">Sulfotransferase domain-containing protein</fullName>
    </recommendedName>
</protein>
<dbReference type="PANTHER" id="PTHR10605:SF56">
    <property type="entry name" value="BIFUNCTIONAL HEPARAN SULFATE N-DEACETYLASE_N-SULFOTRANSFERASE"/>
    <property type="match status" value="1"/>
</dbReference>
<feature type="compositionally biased region" description="Low complexity" evidence="3">
    <location>
        <begin position="33"/>
        <end position="42"/>
    </location>
</feature>
<dbReference type="EMBL" id="SDKM01000017">
    <property type="protein sequence ID" value="RYP85348.1"/>
    <property type="molecule type" value="Genomic_DNA"/>
</dbReference>
<dbReference type="Gene3D" id="3.40.50.300">
    <property type="entry name" value="P-loop containing nucleotide triphosphate hydrolases"/>
    <property type="match status" value="1"/>
</dbReference>
<dbReference type="PANTHER" id="PTHR10605">
    <property type="entry name" value="HEPARAN SULFATE SULFOTRANSFERASE"/>
    <property type="match status" value="1"/>
</dbReference>
<dbReference type="InterPro" id="IPR027417">
    <property type="entry name" value="P-loop_NTPase"/>
</dbReference>
<comment type="caution">
    <text evidence="5">The sequence shown here is derived from an EMBL/GenBank/DDBJ whole genome shotgun (WGS) entry which is preliminary data.</text>
</comment>
<dbReference type="Proteomes" id="UP000295198">
    <property type="component" value="Unassembled WGS sequence"/>
</dbReference>
<proteinExistence type="predicted"/>
<dbReference type="GO" id="GO:0008146">
    <property type="term" value="F:sulfotransferase activity"/>
    <property type="evidence" value="ECO:0007669"/>
    <property type="project" value="InterPro"/>
</dbReference>
<evidence type="ECO:0000259" key="4">
    <source>
        <dbReference type="Pfam" id="PF00685"/>
    </source>
</evidence>
<sequence length="306" mass="34071">MDHDHRAARHVQRHHHRAALHAGRVRRPHPQRGQRPGRLPRAGAGGRVTRHLLVIGAQRSGTTYLHSLLEAHPAIAMAQPSRPEPKVFLSDELTDRGLDWYRATYFAHVADETVLGDKSTSYIEDPLAPARAARMLGVPFVVALLRDPVTRAVSNWRFSTDNGFENRGLVEALTDCLDEAAAGEWDRATTSVSPFAYLVRGRYADHLRPWLDAFPQTSHVLFTDELLGDPAVIRRLYADLGVDPGFVPPGRDEVVNESEEPAPDLPEELLRRLREYFADSDDALARLCGRRPPWTSDGGSDTHGAD</sequence>
<dbReference type="OrthoDB" id="4508169at2"/>
<organism evidence="5 6">
    <name type="scientific">Nocardioides guangzhouensis</name>
    <dbReference type="NCBI Taxonomy" id="2497878"/>
    <lineage>
        <taxon>Bacteria</taxon>
        <taxon>Bacillati</taxon>
        <taxon>Actinomycetota</taxon>
        <taxon>Actinomycetes</taxon>
        <taxon>Propionibacteriales</taxon>
        <taxon>Nocardioidaceae</taxon>
        <taxon>Nocardioides</taxon>
    </lineage>
</organism>
<keyword evidence="1" id="KW-0808">Transferase</keyword>
<dbReference type="InterPro" id="IPR037359">
    <property type="entry name" value="NST/OST"/>
</dbReference>
<dbReference type="InterPro" id="IPR000863">
    <property type="entry name" value="Sulfotransferase_dom"/>
</dbReference>
<keyword evidence="2" id="KW-0325">Glycoprotein</keyword>
<reference evidence="5 6" key="1">
    <citation type="submission" date="2019-01" db="EMBL/GenBank/DDBJ databases">
        <title>Nocardioides guangzhouensis sp. nov., an actinobacterium isolated from soil.</title>
        <authorList>
            <person name="Fu Y."/>
            <person name="Cai Y."/>
            <person name="Lin Z."/>
            <person name="Chen P."/>
        </authorList>
    </citation>
    <scope>NUCLEOTIDE SEQUENCE [LARGE SCALE GENOMIC DNA]</scope>
    <source>
        <strain evidence="5 6">130</strain>
    </source>
</reference>
<name>A0A4Q4ZCD5_9ACTN</name>